<evidence type="ECO:0000256" key="1">
    <source>
        <dbReference type="SAM" id="Phobius"/>
    </source>
</evidence>
<evidence type="ECO:0000313" key="3">
    <source>
        <dbReference type="Proteomes" id="UP001501183"/>
    </source>
</evidence>
<dbReference type="EMBL" id="BAABFB010000044">
    <property type="protein sequence ID" value="GAA4480314.1"/>
    <property type="molecule type" value="Genomic_DNA"/>
</dbReference>
<proteinExistence type="predicted"/>
<name>A0ABP8P2W8_9NOCA</name>
<dbReference type="Proteomes" id="UP001501183">
    <property type="component" value="Unassembled WGS sequence"/>
</dbReference>
<feature type="transmembrane region" description="Helical" evidence="1">
    <location>
        <begin position="240"/>
        <end position="257"/>
    </location>
</feature>
<feature type="transmembrane region" description="Helical" evidence="1">
    <location>
        <begin position="62"/>
        <end position="86"/>
    </location>
</feature>
<gene>
    <name evidence="2" type="ORF">GCM10023094_26630</name>
</gene>
<sequence>MTTRTAATGTAPSTPAAALAVAAQIAYPLVHGSARDAVTALVVLSLAVAAVTHAWSTRGFRWAAALLVVTAGLGLLSEVVGTATGIPFGCYEYAQGRLGPALAGVPLLVPLAWTAGSYPVWCAATHAVGRSRPLPRAALAAVGIVGWDLYLDPQMVADGQWRWCSVHANLPGLEPIPWTNYAGWLLVAAAIAATLTWADRRLTDAAPPAATDAVPLALFLWTWLGSALAHAVFLPGLDRSALYGLVGMGAVGVPLLSRLSRAGTMTTC</sequence>
<reference evidence="3" key="1">
    <citation type="journal article" date="2019" name="Int. J. Syst. Evol. Microbiol.">
        <title>The Global Catalogue of Microorganisms (GCM) 10K type strain sequencing project: providing services to taxonomists for standard genome sequencing and annotation.</title>
        <authorList>
            <consortium name="The Broad Institute Genomics Platform"/>
            <consortium name="The Broad Institute Genome Sequencing Center for Infectious Disease"/>
            <person name="Wu L."/>
            <person name="Ma J."/>
        </authorList>
    </citation>
    <scope>NUCLEOTIDE SEQUENCE [LARGE SCALE GENOMIC DNA]</scope>
    <source>
        <strain evidence="3">JCM 32206</strain>
    </source>
</reference>
<feature type="transmembrane region" description="Helical" evidence="1">
    <location>
        <begin position="181"/>
        <end position="198"/>
    </location>
</feature>
<keyword evidence="3" id="KW-1185">Reference proteome</keyword>
<keyword evidence="1" id="KW-0812">Transmembrane</keyword>
<feature type="transmembrane region" description="Helical" evidence="1">
    <location>
        <begin position="210"/>
        <end position="234"/>
    </location>
</feature>
<feature type="transmembrane region" description="Helical" evidence="1">
    <location>
        <begin position="133"/>
        <end position="151"/>
    </location>
</feature>
<dbReference type="PANTHER" id="PTHR39419:SF1">
    <property type="entry name" value="SLL0814 PROTEIN"/>
    <property type="match status" value="1"/>
</dbReference>
<dbReference type="RefSeq" id="WP_345345585.1">
    <property type="nucleotide sequence ID" value="NZ_BAABFB010000044.1"/>
</dbReference>
<feature type="transmembrane region" description="Helical" evidence="1">
    <location>
        <begin position="98"/>
        <end position="121"/>
    </location>
</feature>
<dbReference type="PANTHER" id="PTHR39419">
    <property type="entry name" value="SLL0814 PROTEIN"/>
    <property type="match status" value="1"/>
</dbReference>
<organism evidence="2 3">
    <name type="scientific">Rhodococcus olei</name>
    <dbReference type="NCBI Taxonomy" id="2161675"/>
    <lineage>
        <taxon>Bacteria</taxon>
        <taxon>Bacillati</taxon>
        <taxon>Actinomycetota</taxon>
        <taxon>Actinomycetes</taxon>
        <taxon>Mycobacteriales</taxon>
        <taxon>Nocardiaceae</taxon>
        <taxon>Rhodococcus</taxon>
    </lineage>
</organism>
<protein>
    <submittedName>
        <fullName evidence="2">Carotenoid biosynthesis protein</fullName>
    </submittedName>
</protein>
<accession>A0ABP8P2W8</accession>
<feature type="transmembrane region" description="Helical" evidence="1">
    <location>
        <begin position="38"/>
        <end position="55"/>
    </location>
</feature>
<comment type="caution">
    <text evidence="2">The sequence shown here is derived from an EMBL/GenBank/DDBJ whole genome shotgun (WGS) entry which is preliminary data.</text>
</comment>
<dbReference type="InterPro" id="IPR007354">
    <property type="entry name" value="CruF-like"/>
</dbReference>
<evidence type="ECO:0000313" key="2">
    <source>
        <dbReference type="EMBL" id="GAA4480314.1"/>
    </source>
</evidence>
<keyword evidence="1" id="KW-1133">Transmembrane helix</keyword>
<keyword evidence="1" id="KW-0472">Membrane</keyword>
<dbReference type="Pfam" id="PF04240">
    <property type="entry name" value="Caroten_synth"/>
    <property type="match status" value="1"/>
</dbReference>